<dbReference type="InterPro" id="IPR005067">
    <property type="entry name" value="Fatty_acid_desaturase-2"/>
</dbReference>
<evidence type="ECO:0000256" key="4">
    <source>
        <dbReference type="ARBA" id="ARBA00022723"/>
    </source>
</evidence>
<evidence type="ECO:0000256" key="6">
    <source>
        <dbReference type="ARBA" id="ARBA00023002"/>
    </source>
</evidence>
<sequence>MAEHFNIERLMDSSGRVDLSDIDWSEVPKHPMTPEAIRCLRYFLLTENSTFFYVKALMSTDAVYEEPEIAPFLCVWMYEEEFHGRAFRRFMEALGEPLSPTYRRDMFLSRSPGERLDEFGQNMLGKIFPDHWPAVHMTWGTIQEFTTYSAYQALIERIDHPILNKICQRIMKQELRHYAFYREHAKRRLARDPMTRKIVSTAIKLAWTPVGDGMCPKEEVVHAIRFLLDGVGSKSIARVEQKIRELPGLEWFDLFTKFCERHDIREAPDAWFPRNFRTRAPKIEAAEPASMYDAE</sequence>
<name>A0A6N7PJN1_9BACT</name>
<keyword evidence="6" id="KW-0560">Oxidoreductase</keyword>
<dbReference type="SUPFAM" id="SSF47240">
    <property type="entry name" value="Ferritin-like"/>
    <property type="match status" value="1"/>
</dbReference>
<evidence type="ECO:0000256" key="3">
    <source>
        <dbReference type="ARBA" id="ARBA00022516"/>
    </source>
</evidence>
<keyword evidence="3" id="KW-0444">Lipid biosynthesis</keyword>
<dbReference type="RefSeq" id="WP_153817887.1">
    <property type="nucleotide sequence ID" value="NZ_WJIE01000001.1"/>
</dbReference>
<dbReference type="Pfam" id="PF03405">
    <property type="entry name" value="FA_desaturase_2"/>
    <property type="match status" value="1"/>
</dbReference>
<comment type="similarity">
    <text evidence="2">Belongs to the fatty acid desaturase type 2 family.</text>
</comment>
<dbReference type="Proteomes" id="UP000440224">
    <property type="component" value="Unassembled WGS sequence"/>
</dbReference>
<evidence type="ECO:0000256" key="2">
    <source>
        <dbReference type="ARBA" id="ARBA00008749"/>
    </source>
</evidence>
<dbReference type="AlphaFoldDB" id="A0A6N7PJN1"/>
<evidence type="ECO:0000256" key="7">
    <source>
        <dbReference type="ARBA" id="ARBA00023004"/>
    </source>
</evidence>
<evidence type="ECO:0000313" key="10">
    <source>
        <dbReference type="EMBL" id="MRG91046.1"/>
    </source>
</evidence>
<dbReference type="GO" id="GO:0006633">
    <property type="term" value="P:fatty acid biosynthetic process"/>
    <property type="evidence" value="ECO:0007669"/>
    <property type="project" value="UniProtKB-KW"/>
</dbReference>
<keyword evidence="7" id="KW-0408">Iron</keyword>
<dbReference type="GO" id="GO:0046872">
    <property type="term" value="F:metal ion binding"/>
    <property type="evidence" value="ECO:0007669"/>
    <property type="project" value="UniProtKB-KW"/>
</dbReference>
<dbReference type="InterPro" id="IPR009078">
    <property type="entry name" value="Ferritin-like_SF"/>
</dbReference>
<evidence type="ECO:0000256" key="1">
    <source>
        <dbReference type="ARBA" id="ARBA00001954"/>
    </source>
</evidence>
<protein>
    <recommendedName>
        <fullName evidence="12">Ferritin-like domain-containing protein</fullName>
    </recommendedName>
</protein>
<evidence type="ECO:0000256" key="8">
    <source>
        <dbReference type="ARBA" id="ARBA00023098"/>
    </source>
</evidence>
<evidence type="ECO:0000256" key="9">
    <source>
        <dbReference type="ARBA" id="ARBA00023160"/>
    </source>
</evidence>
<dbReference type="Gene3D" id="1.10.620.20">
    <property type="entry name" value="Ribonucleotide Reductase, subunit A"/>
    <property type="match status" value="1"/>
</dbReference>
<keyword evidence="9" id="KW-0275">Fatty acid biosynthesis</keyword>
<evidence type="ECO:0000256" key="5">
    <source>
        <dbReference type="ARBA" id="ARBA00022832"/>
    </source>
</evidence>
<accession>A0A6N7PJN1</accession>
<keyword evidence="11" id="KW-1185">Reference proteome</keyword>
<gene>
    <name evidence="10" type="ORF">GF068_03790</name>
</gene>
<evidence type="ECO:0000313" key="11">
    <source>
        <dbReference type="Proteomes" id="UP000440224"/>
    </source>
</evidence>
<dbReference type="EMBL" id="WJIE01000001">
    <property type="protein sequence ID" value="MRG91046.1"/>
    <property type="molecule type" value="Genomic_DNA"/>
</dbReference>
<dbReference type="GO" id="GO:0045300">
    <property type="term" value="F:stearoyl-[ACP] desaturase activity"/>
    <property type="evidence" value="ECO:0007669"/>
    <property type="project" value="InterPro"/>
</dbReference>
<dbReference type="InterPro" id="IPR012348">
    <property type="entry name" value="RNR-like"/>
</dbReference>
<comment type="caution">
    <text evidence="10">The sequence shown here is derived from an EMBL/GenBank/DDBJ whole genome shotgun (WGS) entry which is preliminary data.</text>
</comment>
<reference evidence="10 11" key="1">
    <citation type="submission" date="2019-10" db="EMBL/GenBank/DDBJ databases">
        <title>A soil myxobacterium in the family Polyangiaceae.</title>
        <authorList>
            <person name="Li Y."/>
            <person name="Wang J."/>
        </authorList>
    </citation>
    <scope>NUCLEOTIDE SEQUENCE [LARGE SCALE GENOMIC DNA]</scope>
    <source>
        <strain evidence="10 11">DSM 14734</strain>
    </source>
</reference>
<keyword evidence="4" id="KW-0479">Metal-binding</keyword>
<keyword evidence="5" id="KW-0276">Fatty acid metabolism</keyword>
<evidence type="ECO:0008006" key="12">
    <source>
        <dbReference type="Google" id="ProtNLM"/>
    </source>
</evidence>
<keyword evidence="8" id="KW-0443">Lipid metabolism</keyword>
<comment type="cofactor">
    <cofactor evidence="1">
        <name>Fe(2+)</name>
        <dbReference type="ChEBI" id="CHEBI:29033"/>
    </cofactor>
</comment>
<proteinExistence type="inferred from homology"/>
<organism evidence="10 11">
    <name type="scientific">Polyangium spumosum</name>
    <dbReference type="NCBI Taxonomy" id="889282"/>
    <lineage>
        <taxon>Bacteria</taxon>
        <taxon>Pseudomonadati</taxon>
        <taxon>Myxococcota</taxon>
        <taxon>Polyangia</taxon>
        <taxon>Polyangiales</taxon>
        <taxon>Polyangiaceae</taxon>
        <taxon>Polyangium</taxon>
    </lineage>
</organism>
<dbReference type="OrthoDB" id="581372at2"/>